<dbReference type="EMBL" id="CP095850">
    <property type="protein sequence ID" value="UPL51396.1"/>
    <property type="molecule type" value="Genomic_DNA"/>
</dbReference>
<dbReference type="SMART" id="SM00530">
    <property type="entry name" value="HTH_XRE"/>
    <property type="match status" value="1"/>
</dbReference>
<dbReference type="InterPro" id="IPR001387">
    <property type="entry name" value="Cro/C1-type_HTH"/>
</dbReference>
<reference evidence="3 4" key="1">
    <citation type="submission" date="2022-04" db="EMBL/GenBank/DDBJ databases">
        <title>Hymenobacter sp. isolated from the air.</title>
        <authorList>
            <person name="Won M."/>
            <person name="Lee C.-M."/>
            <person name="Woen H.-Y."/>
            <person name="Kwon S.-W."/>
        </authorList>
    </citation>
    <scope>NUCLEOTIDE SEQUENCE [LARGE SCALE GENOMIC DNA]</scope>
    <source>
        <strain evidence="4">5516 S-25</strain>
        <plasmid evidence="3 4">unnamed2</plasmid>
    </source>
</reference>
<dbReference type="PROSITE" id="PS50943">
    <property type="entry name" value="HTH_CROC1"/>
    <property type="match status" value="1"/>
</dbReference>
<dbReference type="SUPFAM" id="SSF47413">
    <property type="entry name" value="lambda repressor-like DNA-binding domains"/>
    <property type="match status" value="1"/>
</dbReference>
<evidence type="ECO:0000313" key="4">
    <source>
        <dbReference type="Proteomes" id="UP000829647"/>
    </source>
</evidence>
<geneLocation type="plasmid" evidence="3 4">
    <name>unnamed2</name>
</geneLocation>
<dbReference type="Gene3D" id="1.10.260.40">
    <property type="entry name" value="lambda repressor-like DNA-binding domains"/>
    <property type="match status" value="1"/>
</dbReference>
<evidence type="ECO:0000259" key="2">
    <source>
        <dbReference type="PROSITE" id="PS50943"/>
    </source>
</evidence>
<dbReference type="InterPro" id="IPR050807">
    <property type="entry name" value="TransReg_Diox_bact_type"/>
</dbReference>
<name>A0ABY4JEZ8_9BACT</name>
<proteinExistence type="predicted"/>
<keyword evidence="1" id="KW-0238">DNA-binding</keyword>
<dbReference type="InterPro" id="IPR010982">
    <property type="entry name" value="Lambda_DNA-bd_dom_sf"/>
</dbReference>
<feature type="domain" description="HTH cro/C1-type" evidence="2">
    <location>
        <begin position="14"/>
        <end position="68"/>
    </location>
</feature>
<dbReference type="PANTHER" id="PTHR46797">
    <property type="entry name" value="HTH-TYPE TRANSCRIPTIONAL REGULATOR"/>
    <property type="match status" value="1"/>
</dbReference>
<keyword evidence="4" id="KW-1185">Reference proteome</keyword>
<organism evidence="3 4">
    <name type="scientific">Hymenobacter sublimis</name>
    <dbReference type="NCBI Taxonomy" id="2933777"/>
    <lineage>
        <taxon>Bacteria</taxon>
        <taxon>Pseudomonadati</taxon>
        <taxon>Bacteroidota</taxon>
        <taxon>Cytophagia</taxon>
        <taxon>Cytophagales</taxon>
        <taxon>Hymenobacteraceae</taxon>
        <taxon>Hymenobacter</taxon>
    </lineage>
</organism>
<evidence type="ECO:0000313" key="3">
    <source>
        <dbReference type="EMBL" id="UPL51396.1"/>
    </source>
</evidence>
<dbReference type="Pfam" id="PF01381">
    <property type="entry name" value="HTH_3"/>
    <property type="match status" value="1"/>
</dbReference>
<gene>
    <name evidence="3" type="ORF">MWH26_19875</name>
</gene>
<dbReference type="PANTHER" id="PTHR46797:SF1">
    <property type="entry name" value="METHYLPHOSPHONATE SYNTHASE"/>
    <property type="match status" value="1"/>
</dbReference>
<accession>A0ABY4JEZ8</accession>
<dbReference type="Proteomes" id="UP000829647">
    <property type="component" value="Plasmid unnamed2"/>
</dbReference>
<keyword evidence="3" id="KW-0614">Plasmid</keyword>
<dbReference type="CDD" id="cd00093">
    <property type="entry name" value="HTH_XRE"/>
    <property type="match status" value="1"/>
</dbReference>
<evidence type="ECO:0000256" key="1">
    <source>
        <dbReference type="ARBA" id="ARBA00023125"/>
    </source>
</evidence>
<protein>
    <submittedName>
        <fullName evidence="3">Helix-turn-helix domain-containing protein</fullName>
    </submittedName>
</protein>
<dbReference type="RefSeq" id="WP_247977208.1">
    <property type="nucleotide sequence ID" value="NZ_CP095850.1"/>
</dbReference>
<sequence length="80" mass="8869">MRDQEKLNRFGARLRHLRLAQGLTQEALAAEAGLEFSQIGRIERGIINTSLSTVFVLADTLQVDVRELFDFASSPSAPQP</sequence>